<evidence type="ECO:0000313" key="4">
    <source>
        <dbReference type="Proteomes" id="UP000031030"/>
    </source>
</evidence>
<protein>
    <submittedName>
        <fullName evidence="3">C4-dicarboxylate ABC transporter</fullName>
    </submittedName>
</protein>
<keyword evidence="1" id="KW-0472">Membrane</keyword>
<dbReference type="RefSeq" id="WP_039399869.1">
    <property type="nucleotide sequence ID" value="NZ_JTDK01000011.1"/>
</dbReference>
<dbReference type="Pfam" id="PF07158">
    <property type="entry name" value="MatC_N"/>
    <property type="match status" value="1"/>
</dbReference>
<feature type="domain" description="Dicarboxylate carrier MatC N-terminal" evidence="2">
    <location>
        <begin position="1"/>
        <end position="147"/>
    </location>
</feature>
<keyword evidence="4" id="KW-1185">Reference proteome</keyword>
<feature type="transmembrane region" description="Helical" evidence="1">
    <location>
        <begin position="259"/>
        <end position="281"/>
    </location>
</feature>
<evidence type="ECO:0000259" key="2">
    <source>
        <dbReference type="Pfam" id="PF07158"/>
    </source>
</evidence>
<feature type="transmembrane region" description="Helical" evidence="1">
    <location>
        <begin position="315"/>
        <end position="332"/>
    </location>
</feature>
<feature type="transmembrane region" description="Helical" evidence="1">
    <location>
        <begin position="52"/>
        <end position="72"/>
    </location>
</feature>
<dbReference type="EMBL" id="JTDK01000011">
    <property type="protein sequence ID" value="KHK97093.1"/>
    <property type="molecule type" value="Genomic_DNA"/>
</dbReference>
<feature type="transmembrane region" description="Helical" evidence="1">
    <location>
        <begin position="92"/>
        <end position="122"/>
    </location>
</feature>
<name>A0A0B2A6A8_9MICO</name>
<accession>A0A0B2A6A8</accession>
<comment type="caution">
    <text evidence="3">The sequence shown here is derived from an EMBL/GenBank/DDBJ whole genome shotgun (WGS) entry which is preliminary data.</text>
</comment>
<organism evidence="3 4">
    <name type="scientific">Microbacterium mangrovi</name>
    <dbReference type="NCBI Taxonomy" id="1348253"/>
    <lineage>
        <taxon>Bacteria</taxon>
        <taxon>Bacillati</taxon>
        <taxon>Actinomycetota</taxon>
        <taxon>Actinomycetes</taxon>
        <taxon>Micrococcales</taxon>
        <taxon>Microbacteriaceae</taxon>
        <taxon>Microbacterium</taxon>
    </lineage>
</organism>
<feature type="transmembrane region" description="Helical" evidence="1">
    <location>
        <begin position="384"/>
        <end position="406"/>
    </location>
</feature>
<keyword evidence="1" id="KW-0812">Transmembrane</keyword>
<feature type="transmembrane region" description="Helical" evidence="1">
    <location>
        <begin position="26"/>
        <end position="45"/>
    </location>
</feature>
<keyword evidence="1" id="KW-1133">Transmembrane helix</keyword>
<sequence length="459" mass="46733">MTPPVVALVIFIATFAVATLRKVHTGILMFAVAAGVGLFLAGMPLDDVVAGFPLNLLVLLVGVTYFFAIAQVNGTIDRLVEFTVARVGTNAFLLPILFFVLTAGIAAMGSPLAGLVMAPVGMPIARKHRVDPMLMGLAIGGGISSGAFAPTSLFGIVTVSTAESAGVDLNPLVLFAIAAGTNIVLLAVAYVLFGGRALSRRRFVPADFTREFSEESSEHRPAGAGDDGAIPVNASGSAADGVRVLAESRPVASPQRMQVVHLVTLGLMVALIGTVILLALLGLDPDIGVLAFVFASVLMLIDPPSGRAAVSKIDWSTVLLVGGIITFVSVMQEMGAVDLLGDAAAEIGAPLVSAFVLCVLAGLISAFASTTGMLAALVPIAIPLVANGGVAGWAIIAALAVCASIVDVSPFSTVGAAVVATADESDRARVTRLLARWGLSMVIIGPVLLVGLLVLPTSL</sequence>
<feature type="transmembrane region" description="Helical" evidence="1">
    <location>
        <begin position="172"/>
        <end position="193"/>
    </location>
</feature>
<evidence type="ECO:0000256" key="1">
    <source>
        <dbReference type="SAM" id="Phobius"/>
    </source>
</evidence>
<dbReference type="STRING" id="1348253.LK09_12475"/>
<feature type="transmembrane region" description="Helical" evidence="1">
    <location>
        <begin position="352"/>
        <end position="377"/>
    </location>
</feature>
<feature type="transmembrane region" description="Helical" evidence="1">
    <location>
        <begin position="434"/>
        <end position="455"/>
    </location>
</feature>
<dbReference type="OrthoDB" id="8738207at2"/>
<feature type="transmembrane region" description="Helical" evidence="1">
    <location>
        <begin position="134"/>
        <end position="160"/>
    </location>
</feature>
<dbReference type="Proteomes" id="UP000031030">
    <property type="component" value="Unassembled WGS sequence"/>
</dbReference>
<reference evidence="3 4" key="1">
    <citation type="submission" date="2014-11" db="EMBL/GenBank/DDBJ databases">
        <title>Genome sequence of Microbacterium mangrovi MUSC 115(T).</title>
        <authorList>
            <person name="Lee L.-H."/>
        </authorList>
    </citation>
    <scope>NUCLEOTIDE SEQUENCE [LARGE SCALE GENOMIC DNA]</scope>
    <source>
        <strain evidence="3 4">MUSC 115</strain>
    </source>
</reference>
<evidence type="ECO:0000313" key="3">
    <source>
        <dbReference type="EMBL" id="KHK97093.1"/>
    </source>
</evidence>
<dbReference type="InterPro" id="IPR009827">
    <property type="entry name" value="MatC_N"/>
</dbReference>
<gene>
    <name evidence="3" type="ORF">LK09_12475</name>
</gene>
<dbReference type="AlphaFoldDB" id="A0A0B2A6A8"/>
<proteinExistence type="predicted"/>
<feature type="transmembrane region" description="Helical" evidence="1">
    <location>
        <begin position="287"/>
        <end position="303"/>
    </location>
</feature>